<dbReference type="KEGG" id="nnu:104588037"/>
<evidence type="ECO:0000259" key="8">
    <source>
        <dbReference type="Pfam" id="PF13359"/>
    </source>
</evidence>
<evidence type="ECO:0000256" key="1">
    <source>
        <dbReference type="ARBA" id="ARBA00001968"/>
    </source>
</evidence>
<keyword evidence="5" id="KW-0479">Metal-binding</keyword>
<dbReference type="GO" id="GO:0046872">
    <property type="term" value="F:metal ion binding"/>
    <property type="evidence" value="ECO:0007669"/>
    <property type="project" value="UniProtKB-KW"/>
</dbReference>
<organism evidence="9 10">
    <name type="scientific">Nelumbo nucifera</name>
    <name type="common">Sacred lotus</name>
    <dbReference type="NCBI Taxonomy" id="4432"/>
    <lineage>
        <taxon>Eukaryota</taxon>
        <taxon>Viridiplantae</taxon>
        <taxon>Streptophyta</taxon>
        <taxon>Embryophyta</taxon>
        <taxon>Tracheophyta</taxon>
        <taxon>Spermatophyta</taxon>
        <taxon>Magnoliopsida</taxon>
        <taxon>Proteales</taxon>
        <taxon>Nelumbonaceae</taxon>
        <taxon>Nelumbo</taxon>
    </lineage>
</organism>
<dbReference type="AlphaFoldDB" id="A0A1U7YUR4"/>
<dbReference type="GeneID" id="104588037"/>
<evidence type="ECO:0000313" key="10">
    <source>
        <dbReference type="RefSeq" id="XP_010244138.1"/>
    </source>
</evidence>
<evidence type="ECO:0000313" key="9">
    <source>
        <dbReference type="Proteomes" id="UP000189703"/>
    </source>
</evidence>
<reference evidence="10" key="1">
    <citation type="submission" date="2025-08" db="UniProtKB">
        <authorList>
            <consortium name="RefSeq"/>
        </authorList>
    </citation>
    <scope>IDENTIFICATION</scope>
</reference>
<dbReference type="PANTHER" id="PTHR22930">
    <property type="match status" value="1"/>
</dbReference>
<comment type="cofactor">
    <cofactor evidence="1">
        <name>a divalent metal cation</name>
        <dbReference type="ChEBI" id="CHEBI:60240"/>
    </cofactor>
</comment>
<protein>
    <submittedName>
        <fullName evidence="10">Uncharacterized protein LOC104588037</fullName>
    </submittedName>
</protein>
<sequence>MLNPQTPLIRTLETASLILPTGDYKSFGAHESCGSGSLLFGDGLHRWEGAAHDSRVFLETIQNPDNMFPLPPEGKYYVVDSGYTNMSGFLYPYKSERYHLRDFQGRGGRPRNGEEYFNYVHSSLRNVIERCFGVLKACFPILKLMPPYPLHKQIRIVFVFCVLHNFIWMSQIEDPY</sequence>
<evidence type="ECO:0000256" key="7">
    <source>
        <dbReference type="ARBA" id="ARBA00023242"/>
    </source>
</evidence>
<name>A0A1U7YUR4_NELNU</name>
<comment type="similarity">
    <text evidence="3">Belongs to the HARBI1 family.</text>
</comment>
<evidence type="ECO:0000256" key="3">
    <source>
        <dbReference type="ARBA" id="ARBA00006958"/>
    </source>
</evidence>
<evidence type="ECO:0000256" key="5">
    <source>
        <dbReference type="ARBA" id="ARBA00022723"/>
    </source>
</evidence>
<dbReference type="InParanoid" id="A0A1U7YUR4"/>
<evidence type="ECO:0000256" key="4">
    <source>
        <dbReference type="ARBA" id="ARBA00022722"/>
    </source>
</evidence>
<feature type="domain" description="DDE Tnp4" evidence="8">
    <location>
        <begin position="46"/>
        <end position="165"/>
    </location>
</feature>
<accession>A0A1U7YUR4</accession>
<dbReference type="Pfam" id="PF13359">
    <property type="entry name" value="DDE_Tnp_4"/>
    <property type="match status" value="1"/>
</dbReference>
<proteinExistence type="inferred from homology"/>
<evidence type="ECO:0000256" key="6">
    <source>
        <dbReference type="ARBA" id="ARBA00022801"/>
    </source>
</evidence>
<comment type="subcellular location">
    <subcellularLocation>
        <location evidence="2">Nucleus</location>
    </subcellularLocation>
</comment>
<dbReference type="GO" id="GO:0005634">
    <property type="term" value="C:nucleus"/>
    <property type="evidence" value="ECO:0007669"/>
    <property type="project" value="UniProtKB-SubCell"/>
</dbReference>
<dbReference type="PANTHER" id="PTHR22930:SF280">
    <property type="entry name" value="OS11G0202600 PROTEIN"/>
    <property type="match status" value="1"/>
</dbReference>
<dbReference type="OrthoDB" id="1681765at2759"/>
<dbReference type="Proteomes" id="UP000189703">
    <property type="component" value="Unplaced"/>
</dbReference>
<dbReference type="GO" id="GO:0004518">
    <property type="term" value="F:nuclease activity"/>
    <property type="evidence" value="ECO:0007669"/>
    <property type="project" value="UniProtKB-KW"/>
</dbReference>
<dbReference type="OMA" id="HESQFEN"/>
<keyword evidence="9" id="KW-1185">Reference proteome</keyword>
<dbReference type="RefSeq" id="XP_010244138.1">
    <property type="nucleotide sequence ID" value="XM_010245836.2"/>
</dbReference>
<dbReference type="GO" id="GO:0016787">
    <property type="term" value="F:hydrolase activity"/>
    <property type="evidence" value="ECO:0007669"/>
    <property type="project" value="UniProtKB-KW"/>
</dbReference>
<dbReference type="eggNOG" id="KOG4585">
    <property type="taxonomic scope" value="Eukaryota"/>
</dbReference>
<keyword evidence="6" id="KW-0378">Hydrolase</keyword>
<gene>
    <name evidence="10" type="primary">LOC104588037</name>
</gene>
<dbReference type="InterPro" id="IPR045249">
    <property type="entry name" value="HARBI1-like"/>
</dbReference>
<evidence type="ECO:0000256" key="2">
    <source>
        <dbReference type="ARBA" id="ARBA00004123"/>
    </source>
</evidence>
<dbReference type="InterPro" id="IPR027806">
    <property type="entry name" value="HARBI1_dom"/>
</dbReference>
<keyword evidence="7" id="KW-0539">Nucleus</keyword>
<keyword evidence="4" id="KW-0540">Nuclease</keyword>